<keyword evidence="1" id="KW-1133">Transmembrane helix</keyword>
<evidence type="ECO:0000313" key="2">
    <source>
        <dbReference type="EMBL" id="THC96311.1"/>
    </source>
</evidence>
<protein>
    <submittedName>
        <fullName evidence="2">Uncharacterized protein</fullName>
    </submittedName>
</protein>
<organism evidence="2 3">
    <name type="scientific">Aspergillus tanneri</name>
    <dbReference type="NCBI Taxonomy" id="1220188"/>
    <lineage>
        <taxon>Eukaryota</taxon>
        <taxon>Fungi</taxon>
        <taxon>Dikarya</taxon>
        <taxon>Ascomycota</taxon>
        <taxon>Pezizomycotina</taxon>
        <taxon>Eurotiomycetes</taxon>
        <taxon>Eurotiomycetidae</taxon>
        <taxon>Eurotiales</taxon>
        <taxon>Aspergillaceae</taxon>
        <taxon>Aspergillus</taxon>
        <taxon>Aspergillus subgen. Circumdati</taxon>
    </lineage>
</organism>
<keyword evidence="1" id="KW-0812">Transmembrane</keyword>
<evidence type="ECO:0000256" key="1">
    <source>
        <dbReference type="SAM" id="Phobius"/>
    </source>
</evidence>
<reference evidence="2 3" key="1">
    <citation type="submission" date="2019-03" db="EMBL/GenBank/DDBJ databases">
        <title>The genome sequence of a newly discovered highly antifungal drug resistant Aspergillus species, Aspergillus tanneri NIH 1004.</title>
        <authorList>
            <person name="Mounaud S."/>
            <person name="Singh I."/>
            <person name="Joardar V."/>
            <person name="Pakala S."/>
            <person name="Pakala S."/>
            <person name="Venepally P."/>
            <person name="Hoover J."/>
            <person name="Nierman W."/>
            <person name="Chung J."/>
            <person name="Losada L."/>
        </authorList>
    </citation>
    <scope>NUCLEOTIDE SEQUENCE [LARGE SCALE GENOMIC DNA]</scope>
    <source>
        <strain evidence="2 3">NIH1004</strain>
    </source>
</reference>
<sequence length="124" mass="12924">MSLPRNLYNVMSSLKKPLSLDILTVQAVFSGGLFACFVVLAGNAVALSSTEDLALLSSISAVEHIAASSSSEEPLSALQALLQIACFSVARQTAVSRASTHSHPPAEATPVFNNRADVIGKVNL</sequence>
<comment type="caution">
    <text evidence="2">The sequence shown here is derived from an EMBL/GenBank/DDBJ whole genome shotgun (WGS) entry which is preliminary data.</text>
</comment>
<proteinExistence type="predicted"/>
<accession>A0A4S3JS02</accession>
<dbReference type="EMBL" id="SOSA01000119">
    <property type="protein sequence ID" value="THC96311.1"/>
    <property type="molecule type" value="Genomic_DNA"/>
</dbReference>
<name>A0A4S3JS02_9EURO</name>
<keyword evidence="3" id="KW-1185">Reference proteome</keyword>
<dbReference type="Proteomes" id="UP000308092">
    <property type="component" value="Unassembled WGS sequence"/>
</dbReference>
<gene>
    <name evidence="2" type="ORF">EYZ11_004216</name>
</gene>
<feature type="transmembrane region" description="Helical" evidence="1">
    <location>
        <begin position="20"/>
        <end position="41"/>
    </location>
</feature>
<keyword evidence="1" id="KW-0472">Membrane</keyword>
<dbReference type="AlphaFoldDB" id="A0A4S3JS02"/>
<evidence type="ECO:0000313" key="3">
    <source>
        <dbReference type="Proteomes" id="UP000308092"/>
    </source>
</evidence>
<dbReference type="VEuPathDB" id="FungiDB:EYZ11_004216"/>